<dbReference type="CDD" id="cd00198">
    <property type="entry name" value="vWFA"/>
    <property type="match status" value="1"/>
</dbReference>
<accession>A0ABS0WW68</accession>
<keyword evidence="5" id="KW-1185">Reference proteome</keyword>
<evidence type="ECO:0000259" key="3">
    <source>
        <dbReference type="PROSITE" id="PS50234"/>
    </source>
</evidence>
<reference evidence="4 5" key="1">
    <citation type="submission" date="2020-12" db="EMBL/GenBank/DDBJ databases">
        <title>Aureibaculum luteum sp. nov. and Aureibaculum flavum sp. nov., novel members of the family Flavobacteriaceae isolated from Antarctic intertidal sediments.</title>
        <authorList>
            <person name="He X."/>
            <person name="Zhang X."/>
        </authorList>
    </citation>
    <scope>NUCLEOTIDE SEQUENCE [LARGE SCALE GENOMIC DNA]</scope>
    <source>
        <strain evidence="4 5">A20</strain>
    </source>
</reference>
<evidence type="ECO:0000313" key="5">
    <source>
        <dbReference type="Proteomes" id="UP000623301"/>
    </source>
</evidence>
<sequence>MKNTVKILILIMVFNSLFTYANEQPPKEKNTIKVALLLDTSNSMDGLINQAKTQLWEIVNELSYAKCENENPDLEISLYEYGNSGLPSKEGFIRQVIGFSSDLDEISEKLFALKTNGGNEFCGEVIMTSLKELEWGKNKNDLNIIFIAGNEPFTQGKTDYKDATTQAKEQDVVVNTIFCGNYQNGVSGMWKDGATLTGGDYMTINQDEKIVHIASPYDAVIIKLNKQLNDTYIYFGSNGYTKIRKQALQDNNAAELDEVVEVKRAVSKSSRIYNNATWDLVDAEKEAGFSYDKLDKKTLPDALKNKSSQEIKIYVASQSKKRTEIQEKIQELNTKRNKYVAEKQKDSSTGLENVMVEAIKRQAKGKNYKW</sequence>
<evidence type="ECO:0000256" key="2">
    <source>
        <dbReference type="SAM" id="SignalP"/>
    </source>
</evidence>
<dbReference type="SUPFAM" id="SSF53300">
    <property type="entry name" value="vWA-like"/>
    <property type="match status" value="1"/>
</dbReference>
<feature type="coiled-coil region" evidence="1">
    <location>
        <begin position="315"/>
        <end position="342"/>
    </location>
</feature>
<feature type="chain" id="PRO_5046463247" evidence="2">
    <location>
        <begin position="22"/>
        <end position="370"/>
    </location>
</feature>
<gene>
    <name evidence="4" type="ORF">JBL43_17685</name>
</gene>
<dbReference type="InterPro" id="IPR002035">
    <property type="entry name" value="VWF_A"/>
</dbReference>
<dbReference type="EMBL" id="JAEHFJ010000011">
    <property type="protein sequence ID" value="MBJ2176088.1"/>
    <property type="molecule type" value="Genomic_DNA"/>
</dbReference>
<protein>
    <submittedName>
        <fullName evidence="4">VWA domain-containing protein</fullName>
    </submittedName>
</protein>
<name>A0ABS0WW68_9FLAO</name>
<dbReference type="InterPro" id="IPR036465">
    <property type="entry name" value="vWFA_dom_sf"/>
</dbReference>
<feature type="domain" description="VWFA" evidence="3">
    <location>
        <begin position="33"/>
        <end position="259"/>
    </location>
</feature>
<evidence type="ECO:0000313" key="4">
    <source>
        <dbReference type="EMBL" id="MBJ2176088.1"/>
    </source>
</evidence>
<dbReference type="Pfam" id="PF00092">
    <property type="entry name" value="VWA"/>
    <property type="match status" value="1"/>
</dbReference>
<dbReference type="Proteomes" id="UP000623301">
    <property type="component" value="Unassembled WGS sequence"/>
</dbReference>
<dbReference type="RefSeq" id="WP_198842718.1">
    <property type="nucleotide sequence ID" value="NZ_JAEHFJ010000011.1"/>
</dbReference>
<comment type="caution">
    <text evidence="4">The sequence shown here is derived from an EMBL/GenBank/DDBJ whole genome shotgun (WGS) entry which is preliminary data.</text>
</comment>
<keyword evidence="1" id="KW-0175">Coiled coil</keyword>
<evidence type="ECO:0000256" key="1">
    <source>
        <dbReference type="SAM" id="Coils"/>
    </source>
</evidence>
<dbReference type="Gene3D" id="3.40.50.410">
    <property type="entry name" value="von Willebrand factor, type A domain"/>
    <property type="match status" value="1"/>
</dbReference>
<proteinExistence type="predicted"/>
<keyword evidence="2" id="KW-0732">Signal</keyword>
<organism evidence="4 5">
    <name type="scientific">Aureibaculum flavum</name>
    <dbReference type="NCBI Taxonomy" id="2795986"/>
    <lineage>
        <taxon>Bacteria</taxon>
        <taxon>Pseudomonadati</taxon>
        <taxon>Bacteroidota</taxon>
        <taxon>Flavobacteriia</taxon>
        <taxon>Flavobacteriales</taxon>
        <taxon>Flavobacteriaceae</taxon>
        <taxon>Aureibaculum</taxon>
    </lineage>
</organism>
<dbReference type="PROSITE" id="PS50234">
    <property type="entry name" value="VWFA"/>
    <property type="match status" value="1"/>
</dbReference>
<feature type="signal peptide" evidence="2">
    <location>
        <begin position="1"/>
        <end position="21"/>
    </location>
</feature>